<dbReference type="Gene3D" id="3.30.160.70">
    <property type="entry name" value="Methylated DNA-protein cysteine methyltransferase domain"/>
    <property type="match status" value="1"/>
</dbReference>
<keyword evidence="6" id="KW-0805">Transcription regulation</keyword>
<dbReference type="InterPro" id="IPR035451">
    <property type="entry name" value="Ada-like_dom_sf"/>
</dbReference>
<dbReference type="InterPro" id="IPR008332">
    <property type="entry name" value="MethylG_MeTrfase_N"/>
</dbReference>
<evidence type="ECO:0000256" key="3">
    <source>
        <dbReference type="ARBA" id="ARBA00022603"/>
    </source>
</evidence>
<dbReference type="Gene3D" id="1.10.10.60">
    <property type="entry name" value="Homeodomain-like"/>
    <property type="match status" value="1"/>
</dbReference>
<evidence type="ECO:0000256" key="10">
    <source>
        <dbReference type="ARBA" id="ARBA00049348"/>
    </source>
</evidence>
<dbReference type="InterPro" id="IPR001497">
    <property type="entry name" value="MethylDNA_cys_MeTrfase_AS"/>
</dbReference>
<dbReference type="Gene3D" id="1.10.10.10">
    <property type="entry name" value="Winged helix-like DNA-binding domain superfamily/Winged helix DNA-binding domain"/>
    <property type="match status" value="1"/>
</dbReference>
<comment type="catalytic activity">
    <reaction evidence="1">
        <text>a 4-O-methyl-thymidine in DNA + L-cysteinyl-[protein] = a thymidine in DNA + S-methyl-L-cysteinyl-[protein]</text>
        <dbReference type="Rhea" id="RHEA:53428"/>
        <dbReference type="Rhea" id="RHEA-COMP:10131"/>
        <dbReference type="Rhea" id="RHEA-COMP:10132"/>
        <dbReference type="Rhea" id="RHEA-COMP:13555"/>
        <dbReference type="Rhea" id="RHEA-COMP:13556"/>
        <dbReference type="ChEBI" id="CHEBI:29950"/>
        <dbReference type="ChEBI" id="CHEBI:82612"/>
        <dbReference type="ChEBI" id="CHEBI:137386"/>
        <dbReference type="ChEBI" id="CHEBI:137387"/>
        <dbReference type="EC" id="2.1.1.63"/>
    </reaction>
</comment>
<dbReference type="PIRSF" id="PIRSF000409">
    <property type="entry name" value="Ada"/>
    <property type="match status" value="1"/>
</dbReference>
<organism evidence="12 13">
    <name type="scientific">Isoalcanivorax beigongshangi</name>
    <dbReference type="NCBI Taxonomy" id="3238810"/>
    <lineage>
        <taxon>Bacteria</taxon>
        <taxon>Pseudomonadati</taxon>
        <taxon>Pseudomonadota</taxon>
        <taxon>Gammaproteobacteria</taxon>
        <taxon>Oceanospirillales</taxon>
        <taxon>Alcanivoracaceae</taxon>
        <taxon>Isoalcanivorax</taxon>
    </lineage>
</organism>
<dbReference type="InterPro" id="IPR004026">
    <property type="entry name" value="Ada_DNA_repair_Zn-bd"/>
</dbReference>
<dbReference type="SMART" id="SM00342">
    <property type="entry name" value="HTH_ARAC"/>
    <property type="match status" value="1"/>
</dbReference>
<gene>
    <name evidence="12" type="primary">ada</name>
    <name evidence="12" type="ORF">AB5I84_09185</name>
</gene>
<dbReference type="InterPro" id="IPR036388">
    <property type="entry name" value="WH-like_DNA-bd_sf"/>
</dbReference>
<keyword evidence="9" id="KW-0234">DNA repair</keyword>
<evidence type="ECO:0000256" key="9">
    <source>
        <dbReference type="ARBA" id="ARBA00023204"/>
    </source>
</evidence>
<comment type="cofactor">
    <cofactor evidence="2">
        <name>Zn(2+)</name>
        <dbReference type="ChEBI" id="CHEBI:29105"/>
    </cofactor>
</comment>
<dbReference type="SUPFAM" id="SSF46689">
    <property type="entry name" value="Homeodomain-like"/>
    <property type="match status" value="1"/>
</dbReference>
<dbReference type="NCBIfam" id="NF011964">
    <property type="entry name" value="PRK15435.1"/>
    <property type="match status" value="1"/>
</dbReference>
<dbReference type="InterPro" id="IPR036631">
    <property type="entry name" value="MGMT_N_sf"/>
</dbReference>
<evidence type="ECO:0000256" key="1">
    <source>
        <dbReference type="ARBA" id="ARBA00001286"/>
    </source>
</evidence>
<dbReference type="Pfam" id="PF01035">
    <property type="entry name" value="DNA_binding_1"/>
    <property type="match status" value="1"/>
</dbReference>
<dbReference type="GO" id="GO:0008168">
    <property type="term" value="F:methyltransferase activity"/>
    <property type="evidence" value="ECO:0007669"/>
    <property type="project" value="UniProtKB-KW"/>
</dbReference>
<keyword evidence="3 12" id="KW-0489">Methyltransferase</keyword>
<evidence type="ECO:0000256" key="6">
    <source>
        <dbReference type="ARBA" id="ARBA00023015"/>
    </source>
</evidence>
<feature type="domain" description="HTH araC/xylS-type" evidence="11">
    <location>
        <begin position="92"/>
        <end position="175"/>
    </location>
</feature>
<keyword evidence="12" id="KW-0238">DNA-binding</keyword>
<name>A0ABV4AHK8_9GAMM</name>
<dbReference type="GO" id="GO:0003677">
    <property type="term" value="F:DNA binding"/>
    <property type="evidence" value="ECO:0007669"/>
    <property type="project" value="UniProtKB-KW"/>
</dbReference>
<dbReference type="InterPro" id="IPR036217">
    <property type="entry name" value="MethylDNA_cys_MeTrfase_DNAb"/>
</dbReference>
<comment type="caution">
    <text evidence="12">The sequence shown here is derived from an EMBL/GenBank/DDBJ whole genome shotgun (WGS) entry which is preliminary data.</text>
</comment>
<dbReference type="Gene3D" id="3.40.10.10">
    <property type="entry name" value="DNA Methylphosphotriester Repair Domain"/>
    <property type="match status" value="1"/>
</dbReference>
<dbReference type="SUPFAM" id="SSF53155">
    <property type="entry name" value="Methylated DNA-protein cysteine methyltransferase domain"/>
    <property type="match status" value="1"/>
</dbReference>
<evidence type="ECO:0000313" key="12">
    <source>
        <dbReference type="EMBL" id="MEY1662318.1"/>
    </source>
</evidence>
<dbReference type="Pfam" id="PF12833">
    <property type="entry name" value="HTH_18"/>
    <property type="match status" value="1"/>
</dbReference>
<evidence type="ECO:0000256" key="7">
    <source>
        <dbReference type="ARBA" id="ARBA00023159"/>
    </source>
</evidence>
<accession>A0ABV4AHK8</accession>
<keyword evidence="4 12" id="KW-0808">Transferase</keyword>
<dbReference type="PROSITE" id="PS00374">
    <property type="entry name" value="MGMT"/>
    <property type="match status" value="1"/>
</dbReference>
<dbReference type="EMBL" id="JBGCUO010000001">
    <property type="protein sequence ID" value="MEY1662318.1"/>
    <property type="molecule type" value="Genomic_DNA"/>
</dbReference>
<sequence length="347" mass="37396">MTASPYATDDARWQAVQQRNADADGHFVYAVLSSGCYAQPSAGGRRPRRDNVVFFDTAAEAEAAGYRARHHPDHSAAIAAACRALDHAEPPSVAQLAHRAGLSEAQFLRQFRAHTGLTPRAYSAVSRAQRLQHSLSTPHARTIDALAEAGFSASGHVYQHAGAWLGMPVGSYRRGGHGQQIRFAVADCPLGALLVAATERGLCALYLGDDAGELVRALEDQFPDAALHGDDQQFASTFATLIGWLEDPRRALALPLDLQGTAFQKRVWQALQQIPLGTTVSYSELAAQLGQPSATRAVARACATNKVALAVPCHRVVRQDGSLSGYRWGIERKRELLQREAAATDED</sequence>
<keyword evidence="5" id="KW-0227">DNA damage</keyword>
<evidence type="ECO:0000313" key="13">
    <source>
        <dbReference type="Proteomes" id="UP001562065"/>
    </source>
</evidence>
<dbReference type="PROSITE" id="PS01124">
    <property type="entry name" value="HTH_ARAC_FAMILY_2"/>
    <property type="match status" value="1"/>
</dbReference>
<evidence type="ECO:0000256" key="4">
    <source>
        <dbReference type="ARBA" id="ARBA00022679"/>
    </source>
</evidence>
<dbReference type="PANTHER" id="PTHR10815">
    <property type="entry name" value="METHYLATED-DNA--PROTEIN-CYSTEINE METHYLTRANSFERASE"/>
    <property type="match status" value="1"/>
</dbReference>
<comment type="catalytic activity">
    <reaction evidence="10">
        <text>a 6-O-methyl-2'-deoxyguanosine in DNA + L-cysteinyl-[protein] = S-methyl-L-cysteinyl-[protein] + a 2'-deoxyguanosine in DNA</text>
        <dbReference type="Rhea" id="RHEA:24000"/>
        <dbReference type="Rhea" id="RHEA-COMP:10131"/>
        <dbReference type="Rhea" id="RHEA-COMP:10132"/>
        <dbReference type="Rhea" id="RHEA-COMP:11367"/>
        <dbReference type="Rhea" id="RHEA-COMP:11368"/>
        <dbReference type="ChEBI" id="CHEBI:29950"/>
        <dbReference type="ChEBI" id="CHEBI:82612"/>
        <dbReference type="ChEBI" id="CHEBI:85445"/>
        <dbReference type="ChEBI" id="CHEBI:85448"/>
        <dbReference type="EC" id="2.1.1.63"/>
    </reaction>
</comment>
<keyword evidence="13" id="KW-1185">Reference proteome</keyword>
<evidence type="ECO:0000256" key="8">
    <source>
        <dbReference type="ARBA" id="ARBA00023163"/>
    </source>
</evidence>
<dbReference type="PANTHER" id="PTHR10815:SF14">
    <property type="entry name" value="BIFUNCTIONAL TRANSCRIPTIONAL ACTIVATOR_DNA REPAIR ENZYME ADA"/>
    <property type="match status" value="1"/>
</dbReference>
<dbReference type="EC" id="2.1.1.-" evidence="12"/>
<dbReference type="InterPro" id="IPR009057">
    <property type="entry name" value="Homeodomain-like_sf"/>
</dbReference>
<keyword evidence="7" id="KW-0010">Activator</keyword>
<evidence type="ECO:0000256" key="5">
    <source>
        <dbReference type="ARBA" id="ARBA00022763"/>
    </source>
</evidence>
<dbReference type="Pfam" id="PF02870">
    <property type="entry name" value="Methyltransf_1N"/>
    <property type="match status" value="1"/>
</dbReference>
<dbReference type="InterPro" id="IPR016221">
    <property type="entry name" value="Bifunct_regulatory_prot_Ada"/>
</dbReference>
<keyword evidence="8" id="KW-0804">Transcription</keyword>
<dbReference type="GO" id="GO:0032259">
    <property type="term" value="P:methylation"/>
    <property type="evidence" value="ECO:0007669"/>
    <property type="project" value="UniProtKB-KW"/>
</dbReference>
<proteinExistence type="predicted"/>
<dbReference type="NCBIfam" id="TIGR00589">
    <property type="entry name" value="ogt"/>
    <property type="match status" value="1"/>
</dbReference>
<dbReference type="Proteomes" id="UP001562065">
    <property type="component" value="Unassembled WGS sequence"/>
</dbReference>
<dbReference type="SUPFAM" id="SSF46767">
    <property type="entry name" value="Methylated DNA-protein cysteine methyltransferase, C-terminal domain"/>
    <property type="match status" value="1"/>
</dbReference>
<reference evidence="12 13" key="1">
    <citation type="submission" date="2024-07" db="EMBL/GenBank/DDBJ databases">
        <authorList>
            <person name="Ren Q."/>
        </authorList>
    </citation>
    <scope>NUCLEOTIDE SEQUENCE [LARGE SCALE GENOMIC DNA]</scope>
    <source>
        <strain evidence="12 13">REN37</strain>
    </source>
</reference>
<dbReference type="CDD" id="cd06445">
    <property type="entry name" value="ATase"/>
    <property type="match status" value="1"/>
</dbReference>
<dbReference type="RefSeq" id="WP_369455554.1">
    <property type="nucleotide sequence ID" value="NZ_JBGCUO010000001.1"/>
</dbReference>
<dbReference type="InterPro" id="IPR018060">
    <property type="entry name" value="HTH_AraC"/>
</dbReference>
<evidence type="ECO:0000256" key="2">
    <source>
        <dbReference type="ARBA" id="ARBA00001947"/>
    </source>
</evidence>
<dbReference type="Pfam" id="PF02805">
    <property type="entry name" value="Ada_Zn_binding"/>
    <property type="match status" value="1"/>
</dbReference>
<dbReference type="SUPFAM" id="SSF57884">
    <property type="entry name" value="Ada DNA repair protein, N-terminal domain (N-Ada 10)"/>
    <property type="match status" value="1"/>
</dbReference>
<protein>
    <submittedName>
        <fullName evidence="12">Bifunctional DNA-binding transcriptional regulator/O6-methylguanine-DNA methyltransferase Ada</fullName>
        <ecNumber evidence="12">2.1.1.-</ecNumber>
    </submittedName>
</protein>
<evidence type="ECO:0000259" key="11">
    <source>
        <dbReference type="PROSITE" id="PS01124"/>
    </source>
</evidence>
<dbReference type="InterPro" id="IPR014048">
    <property type="entry name" value="MethylDNA_cys_MeTrfase_DNA-bd"/>
</dbReference>